<dbReference type="Gene3D" id="2.10.109.10">
    <property type="entry name" value="Umud Fragment, subunit A"/>
    <property type="match status" value="1"/>
</dbReference>
<keyword evidence="9" id="KW-1133">Transmembrane helix</keyword>
<feature type="active site" evidence="11">
    <location>
        <position position="55"/>
    </location>
</feature>
<dbReference type="EC" id="3.4.21.89" evidence="4 12"/>
<keyword evidence="5" id="KW-1003">Cell membrane</keyword>
<proteinExistence type="inferred from homology"/>
<gene>
    <name evidence="15" type="ORF">SAMN04488559_1392</name>
</gene>
<reference evidence="15 16" key="1">
    <citation type="submission" date="2016-10" db="EMBL/GenBank/DDBJ databases">
        <authorList>
            <person name="de Groot N.N."/>
        </authorList>
    </citation>
    <scope>NUCLEOTIDE SEQUENCE [LARGE SCALE GENOMIC DNA]</scope>
    <source>
        <strain evidence="15 16">DSM 13760</strain>
    </source>
</reference>
<dbReference type="Pfam" id="PF10502">
    <property type="entry name" value="Peptidase_S26"/>
    <property type="match status" value="1"/>
</dbReference>
<keyword evidence="16" id="KW-1185">Reference proteome</keyword>
<dbReference type="STRING" id="142588.SAMN04488559_1392"/>
<keyword evidence="7" id="KW-0812">Transmembrane</keyword>
<feature type="domain" description="Peptidase S26" evidence="14">
    <location>
        <begin position="3"/>
        <end position="150"/>
    </location>
</feature>
<dbReference type="PROSITE" id="PS00761">
    <property type="entry name" value="SPASE_I_3"/>
    <property type="match status" value="1"/>
</dbReference>
<comment type="catalytic activity">
    <reaction evidence="1 12">
        <text>Cleavage of hydrophobic, N-terminal signal or leader sequences from secreted and periplasmic proteins.</text>
        <dbReference type="EC" id="3.4.21.89"/>
    </reaction>
</comment>
<evidence type="ECO:0000256" key="4">
    <source>
        <dbReference type="ARBA" id="ARBA00013208"/>
    </source>
</evidence>
<keyword evidence="8 12" id="KW-0378">Hydrolase</keyword>
<feature type="active site" evidence="11">
    <location>
        <position position="15"/>
    </location>
</feature>
<dbReference type="InterPro" id="IPR019756">
    <property type="entry name" value="Pept_S26A_signal_pept_1_Ser-AS"/>
</dbReference>
<dbReference type="PANTHER" id="PTHR43390:SF1">
    <property type="entry name" value="CHLOROPLAST PROCESSING PEPTIDASE"/>
    <property type="match status" value="1"/>
</dbReference>
<evidence type="ECO:0000313" key="15">
    <source>
        <dbReference type="EMBL" id="SES10112.1"/>
    </source>
</evidence>
<evidence type="ECO:0000256" key="13">
    <source>
        <dbReference type="RuleBase" id="RU362042"/>
    </source>
</evidence>
<dbReference type="PRINTS" id="PR00727">
    <property type="entry name" value="LEADERPTASE"/>
</dbReference>
<dbReference type="GO" id="GO:0004252">
    <property type="term" value="F:serine-type endopeptidase activity"/>
    <property type="evidence" value="ECO:0007669"/>
    <property type="project" value="InterPro"/>
</dbReference>
<evidence type="ECO:0000256" key="3">
    <source>
        <dbReference type="ARBA" id="ARBA00009370"/>
    </source>
</evidence>
<comment type="subcellular location">
    <subcellularLocation>
        <location evidence="2">Cell membrane</location>
        <topology evidence="2">Single-pass type II membrane protein</topology>
    </subcellularLocation>
    <subcellularLocation>
        <location evidence="13">Membrane</location>
        <topology evidence="13">Single-pass type II membrane protein</topology>
    </subcellularLocation>
</comment>
<sequence>MTRFFFSPAIVEGESMMPTLTSSDYVLLNKFNVQVSRYEVIAFDAPDVANKKYIKRVIGLPGDTIEVKNDTLFVNGKAQEENYLASEREHLKPGEQLTKDFTLKELTGVATVPKGKLFVMGDNRLYSRDSREFGFIDETAIQGKAERVIWPFSRMKTFE</sequence>
<protein>
    <recommendedName>
        <fullName evidence="4 12">Signal peptidase I</fullName>
        <ecNumber evidence="4 12">3.4.21.89</ecNumber>
    </recommendedName>
</protein>
<dbReference type="SUPFAM" id="SSF51306">
    <property type="entry name" value="LexA/Signal peptidase"/>
    <property type="match status" value="1"/>
</dbReference>
<evidence type="ECO:0000256" key="12">
    <source>
        <dbReference type="RuleBase" id="RU003993"/>
    </source>
</evidence>
<dbReference type="GO" id="GO:0005886">
    <property type="term" value="C:plasma membrane"/>
    <property type="evidence" value="ECO:0007669"/>
    <property type="project" value="UniProtKB-SubCell"/>
</dbReference>
<dbReference type="InterPro" id="IPR019758">
    <property type="entry name" value="Pept_S26A_signal_pept_1_CS"/>
</dbReference>
<evidence type="ECO:0000256" key="6">
    <source>
        <dbReference type="ARBA" id="ARBA00022670"/>
    </source>
</evidence>
<evidence type="ECO:0000256" key="1">
    <source>
        <dbReference type="ARBA" id="ARBA00000677"/>
    </source>
</evidence>
<evidence type="ECO:0000256" key="2">
    <source>
        <dbReference type="ARBA" id="ARBA00004401"/>
    </source>
</evidence>
<evidence type="ECO:0000256" key="8">
    <source>
        <dbReference type="ARBA" id="ARBA00022801"/>
    </source>
</evidence>
<name>A0A1H9UL76_9LACT</name>
<dbReference type="InterPro" id="IPR000223">
    <property type="entry name" value="Pept_S26A_signal_pept_1"/>
</dbReference>
<dbReference type="GO" id="GO:0006465">
    <property type="term" value="P:signal peptide processing"/>
    <property type="evidence" value="ECO:0007669"/>
    <property type="project" value="InterPro"/>
</dbReference>
<dbReference type="PANTHER" id="PTHR43390">
    <property type="entry name" value="SIGNAL PEPTIDASE I"/>
    <property type="match status" value="1"/>
</dbReference>
<evidence type="ECO:0000256" key="9">
    <source>
        <dbReference type="ARBA" id="ARBA00022989"/>
    </source>
</evidence>
<dbReference type="InterPro" id="IPR036286">
    <property type="entry name" value="LexA/Signal_pep-like_sf"/>
</dbReference>
<organism evidence="15 16">
    <name type="scientific">Isobaculum melis</name>
    <dbReference type="NCBI Taxonomy" id="142588"/>
    <lineage>
        <taxon>Bacteria</taxon>
        <taxon>Bacillati</taxon>
        <taxon>Bacillota</taxon>
        <taxon>Bacilli</taxon>
        <taxon>Lactobacillales</taxon>
        <taxon>Carnobacteriaceae</taxon>
        <taxon>Isobaculum</taxon>
    </lineage>
</organism>
<dbReference type="InterPro" id="IPR019757">
    <property type="entry name" value="Pept_S26A_signal_pept_1_Lys-AS"/>
</dbReference>
<dbReference type="CDD" id="cd06530">
    <property type="entry name" value="S26_SPase_I"/>
    <property type="match status" value="1"/>
</dbReference>
<dbReference type="InterPro" id="IPR019533">
    <property type="entry name" value="Peptidase_S26"/>
</dbReference>
<dbReference type="AlphaFoldDB" id="A0A1H9UL76"/>
<evidence type="ECO:0000256" key="11">
    <source>
        <dbReference type="PIRSR" id="PIRSR600223-1"/>
    </source>
</evidence>
<accession>A0A1H9UL76</accession>
<comment type="similarity">
    <text evidence="3 13">Belongs to the peptidase S26 family.</text>
</comment>
<evidence type="ECO:0000313" key="16">
    <source>
        <dbReference type="Proteomes" id="UP000198948"/>
    </source>
</evidence>
<dbReference type="NCBIfam" id="TIGR02227">
    <property type="entry name" value="sigpep_I_bact"/>
    <property type="match status" value="1"/>
</dbReference>
<evidence type="ECO:0000259" key="14">
    <source>
        <dbReference type="Pfam" id="PF10502"/>
    </source>
</evidence>
<keyword evidence="10" id="KW-0472">Membrane</keyword>
<dbReference type="Proteomes" id="UP000198948">
    <property type="component" value="Unassembled WGS sequence"/>
</dbReference>
<evidence type="ECO:0000256" key="7">
    <source>
        <dbReference type="ARBA" id="ARBA00022692"/>
    </source>
</evidence>
<dbReference type="GO" id="GO:0009003">
    <property type="term" value="F:signal peptidase activity"/>
    <property type="evidence" value="ECO:0007669"/>
    <property type="project" value="UniProtKB-EC"/>
</dbReference>
<dbReference type="PROSITE" id="PS00760">
    <property type="entry name" value="SPASE_I_2"/>
    <property type="match status" value="1"/>
</dbReference>
<keyword evidence="6 12" id="KW-0645">Protease</keyword>
<dbReference type="FunFam" id="2.10.109.10:FF:000008">
    <property type="entry name" value="Signal peptidase I"/>
    <property type="match status" value="1"/>
</dbReference>
<evidence type="ECO:0000256" key="5">
    <source>
        <dbReference type="ARBA" id="ARBA00022475"/>
    </source>
</evidence>
<dbReference type="OrthoDB" id="9802919at2"/>
<dbReference type="PROSITE" id="PS00501">
    <property type="entry name" value="SPASE_I_1"/>
    <property type="match status" value="1"/>
</dbReference>
<dbReference type="EMBL" id="FOHA01000039">
    <property type="protein sequence ID" value="SES10112.1"/>
    <property type="molecule type" value="Genomic_DNA"/>
</dbReference>
<evidence type="ECO:0000256" key="10">
    <source>
        <dbReference type="ARBA" id="ARBA00023136"/>
    </source>
</evidence>